<dbReference type="AlphaFoldDB" id="A0A846TP84"/>
<organism evidence="1 2">
    <name type="scientific">Mesobacillus selenatarsenatis</name>
    <dbReference type="NCBI Taxonomy" id="388741"/>
    <lineage>
        <taxon>Bacteria</taxon>
        <taxon>Bacillati</taxon>
        <taxon>Bacillota</taxon>
        <taxon>Bacilli</taxon>
        <taxon>Bacillales</taxon>
        <taxon>Bacillaceae</taxon>
        <taxon>Mesobacillus</taxon>
    </lineage>
</organism>
<proteinExistence type="predicted"/>
<protein>
    <recommendedName>
        <fullName evidence="3">YbyB</fullName>
    </recommendedName>
</protein>
<name>A0A846TP84_9BACI</name>
<comment type="caution">
    <text evidence="1">The sequence shown here is derived from an EMBL/GenBank/DDBJ whole genome shotgun (WGS) entry which is preliminary data.</text>
</comment>
<dbReference type="EMBL" id="JAAVUM010000016">
    <property type="protein sequence ID" value="NKE07492.1"/>
    <property type="molecule type" value="Genomic_DNA"/>
</dbReference>
<accession>A0A846TP84</accession>
<evidence type="ECO:0008006" key="3">
    <source>
        <dbReference type="Google" id="ProtNLM"/>
    </source>
</evidence>
<reference evidence="1 2" key="1">
    <citation type="submission" date="2020-03" db="EMBL/GenBank/DDBJ databases">
        <authorList>
            <person name="Sun Q."/>
        </authorList>
    </citation>
    <scope>NUCLEOTIDE SEQUENCE [LARGE SCALE GENOMIC DNA]</scope>
    <source>
        <strain evidence="1 2">KACC 21451</strain>
    </source>
</reference>
<evidence type="ECO:0000313" key="1">
    <source>
        <dbReference type="EMBL" id="NKE07492.1"/>
    </source>
</evidence>
<dbReference type="Proteomes" id="UP000587942">
    <property type="component" value="Unassembled WGS sequence"/>
</dbReference>
<evidence type="ECO:0000313" key="2">
    <source>
        <dbReference type="Proteomes" id="UP000587942"/>
    </source>
</evidence>
<sequence>MQTKTKNAVMLGVGAAALWMAMKPENKAKLTEMATQVKEKVMPSKTDVIPVQKAGNPDPLDVEDNKMVSEGAMYGVNYYNENLQEQR</sequence>
<gene>
    <name evidence="1" type="ORF">GWK17_18750</name>
</gene>